<sequence length="128" mass="14652">MTDTELEDFLASIGGLVNGYYSDRPPIVNAGFFAVGPGWYPLIKDLIVDLIELGWDKQTCQVKEKFGGLRFYINGGSDEIYERISKAEGDSYEICESCGEKGELRKDLGWYWTFCDVHYQEKKELKSR</sequence>
<organism evidence="1">
    <name type="scientific">uncultured Caudovirales phage</name>
    <dbReference type="NCBI Taxonomy" id="2100421"/>
    <lineage>
        <taxon>Viruses</taxon>
        <taxon>Duplodnaviria</taxon>
        <taxon>Heunggongvirae</taxon>
        <taxon>Uroviricota</taxon>
        <taxon>Caudoviricetes</taxon>
        <taxon>Peduoviridae</taxon>
        <taxon>Maltschvirus</taxon>
        <taxon>Maltschvirus maltsch</taxon>
    </lineage>
</organism>
<evidence type="ECO:0000313" key="1">
    <source>
        <dbReference type="EMBL" id="CAB4159372.1"/>
    </source>
</evidence>
<reference evidence="1" key="1">
    <citation type="submission" date="2020-04" db="EMBL/GenBank/DDBJ databases">
        <authorList>
            <person name="Chiriac C."/>
            <person name="Salcher M."/>
            <person name="Ghai R."/>
            <person name="Kavagutti S V."/>
        </authorList>
    </citation>
    <scope>NUCLEOTIDE SEQUENCE</scope>
</reference>
<name>A0A6J5NKZ7_9CAUD</name>
<dbReference type="EMBL" id="LR796670">
    <property type="protein sequence ID" value="CAB4159372.1"/>
    <property type="molecule type" value="Genomic_DNA"/>
</dbReference>
<proteinExistence type="predicted"/>
<protein>
    <submittedName>
        <fullName evidence="1">Uncharacterized protein</fullName>
    </submittedName>
</protein>
<gene>
    <name evidence="1" type="ORF">UFOVP699_108</name>
</gene>
<accession>A0A6J5NKZ7</accession>